<dbReference type="Proteomes" id="UP000217245">
    <property type="component" value="Chromosome"/>
</dbReference>
<evidence type="ECO:0000313" key="11">
    <source>
        <dbReference type="Proteomes" id="UP000451682"/>
    </source>
</evidence>
<evidence type="ECO:0000313" key="2">
    <source>
        <dbReference type="EMBL" id="CRI07923.1"/>
    </source>
</evidence>
<dbReference type="Proteomes" id="UP000039437">
    <property type="component" value="Unassembled WGS sequence"/>
</dbReference>
<dbReference type="EMBL" id="RQTF01000388">
    <property type="protein sequence ID" value="RZI03792.1"/>
    <property type="molecule type" value="Genomic_DNA"/>
</dbReference>
<dbReference type="EMBL" id="QNXF01000003">
    <property type="protein sequence ID" value="TXL39474.1"/>
    <property type="molecule type" value="Genomic_DNA"/>
</dbReference>
<evidence type="ECO:0000313" key="8">
    <source>
        <dbReference type="Proteomes" id="UP000217245"/>
    </source>
</evidence>
<reference evidence="1 8" key="2">
    <citation type="submission" date="2017-09" db="EMBL/GenBank/DDBJ databases">
        <title>A single nucleotide polymorphism in the Staphylococcus aureus virulence regulator SaeR abolishes pathogenesis.</title>
        <authorList>
            <person name="Copin R.J."/>
            <person name="Sause W."/>
            <person name="Shopsin B."/>
            <person name="Torres V.J."/>
        </authorList>
    </citation>
    <scope>NUCLEOTIDE SEQUENCE [LARGE SCALE GENOMIC DNA]</scope>
    <source>
        <strain evidence="8">Newman</strain>
        <strain evidence="1">Newman_D2C</strain>
    </source>
</reference>
<dbReference type="EMBL" id="RQTC01000068">
    <property type="protein sequence ID" value="RZH94300.1"/>
    <property type="molecule type" value="Genomic_DNA"/>
</dbReference>
<sequence length="65" mass="7850">MIVVKVLPRKTTRVHFAMSKVYFVIDNTLAHIYKFKHTDFNYLPNHVLCIREYTEDKRKIPSLNR</sequence>
<dbReference type="Proteomes" id="UP000294017">
    <property type="component" value="Unassembled WGS sequence"/>
</dbReference>
<proteinExistence type="predicted"/>
<name>A0A0U1MF03_STAAU</name>
<reference evidence="3" key="5">
    <citation type="submission" date="2019-04" db="EMBL/GenBank/DDBJ databases">
        <title>Whole-genome sequencing of local methicillin-resistant S. aureus strain Lr2.</title>
        <authorList>
            <person name="Ullah N."/>
            <person name="Ali A."/>
        </authorList>
    </citation>
    <scope>NUCLEOTIDE SEQUENCE [LARGE SCALE GENOMIC DNA]</scope>
    <source>
        <strain evidence="3">Lr2</strain>
    </source>
</reference>
<evidence type="ECO:0000313" key="6">
    <source>
        <dbReference type="EMBL" id="TXL39474.1"/>
    </source>
</evidence>
<dbReference type="Proteomes" id="UP000451682">
    <property type="component" value="Unassembled WGS sequence"/>
</dbReference>
<dbReference type="EMBL" id="CP023391">
    <property type="protein sequence ID" value="ATC70689.1"/>
    <property type="molecule type" value="Genomic_DNA"/>
</dbReference>
<evidence type="ECO:0000313" key="7">
    <source>
        <dbReference type="Proteomes" id="UP000039437"/>
    </source>
</evidence>
<dbReference type="EMBL" id="CP038850">
    <property type="protein sequence ID" value="QCT56438.1"/>
    <property type="molecule type" value="Genomic_DNA"/>
</dbReference>
<dbReference type="Proteomes" id="UP000293434">
    <property type="component" value="Unassembled WGS sequence"/>
</dbReference>
<evidence type="ECO:0000313" key="4">
    <source>
        <dbReference type="EMBL" id="RZH94300.1"/>
    </source>
</evidence>
<evidence type="ECO:0000313" key="1">
    <source>
        <dbReference type="EMBL" id="ATC70689.1"/>
    </source>
</evidence>
<reference evidence="6 11" key="3">
    <citation type="submission" date="2018-06" db="EMBL/GenBank/DDBJ databases">
        <title>Whole genome sequencing to identify and define MRSA outbreaks.</title>
        <authorList>
            <person name="Sullivan M.J."/>
            <person name="Altman D.R."/>
            <person name="Chacko K."/>
            <person name="Ciferri B."/>
            <person name="Webster E."/>
            <person name="Deikus G."/>
            <person name="Lewis M."/>
            <person name="Khan Z."/>
            <person name="Beckford C."/>
            <person name="Rendo A."/>
            <person name="Samaroo F."/>
            <person name="Sebra R."/>
            <person name="Karam-Howlin R."/>
            <person name="Southwick K."/>
            <person name="Adams E."/>
            <person name="Ying L."/>
            <person name="Kornblum J."/>
            <person name="Factor S."/>
            <person name="Danesh Yazdi M."/>
            <person name="Dingle T."/>
            <person name="Hamula C."/>
            <person name="Bashir A."/>
            <person name="Schadt E."/>
            <person name="Kasarskis A."/>
            <person name="Patel G."/>
            <person name="Wallach F."/>
            <person name="Gibbs K."/>
            <person name="Van Bakel H."/>
        </authorList>
    </citation>
    <scope>NUCLEOTIDE SEQUENCE [LARGE SCALE GENOMIC DNA]</scope>
    <source>
        <strain evidence="6">Pt013</strain>
        <strain evidence="11">pt013</strain>
    </source>
</reference>
<evidence type="ECO:0000313" key="10">
    <source>
        <dbReference type="Proteomes" id="UP000294017"/>
    </source>
</evidence>
<dbReference type="PATRIC" id="fig|1280.5045.peg.723"/>
<evidence type="ECO:0000313" key="5">
    <source>
        <dbReference type="EMBL" id="RZI03792.1"/>
    </source>
</evidence>
<evidence type="ECO:0000313" key="3">
    <source>
        <dbReference type="EMBL" id="QCT56438.1"/>
    </source>
</evidence>
<accession>A0A0U1MF03</accession>
<protein>
    <submittedName>
        <fullName evidence="2">Uncharacterized protein</fullName>
    </submittedName>
</protein>
<reference evidence="2 7" key="1">
    <citation type="submission" date="2015-04" db="EMBL/GenBank/DDBJ databases">
        <authorList>
            <person name="Syromyatnikov M.Y."/>
            <person name="Popov V.N."/>
        </authorList>
    </citation>
    <scope>NUCLEOTIDE SEQUENCE [LARGE SCALE GENOMIC DNA]</scope>
    <source>
        <strain evidence="2 7">AH1</strain>
    </source>
</reference>
<gene>
    <name evidence="2" type="ORF">BN1321_150027</name>
    <name evidence="1" type="ORF">CNH36_03230</name>
    <name evidence="6" type="ORF">DQU50_08015</name>
    <name evidence="3" type="ORF">E1948_02980</name>
    <name evidence="4" type="ORF">EIG94_05065</name>
    <name evidence="5" type="ORF">EIH03_14975</name>
</gene>
<reference evidence="9 10" key="4">
    <citation type="submission" date="2018-11" db="EMBL/GenBank/DDBJ databases">
        <title>Genomic profiling of Staphylococcus species from a Poultry farm system in KwaZulu-Natal, South Africa.</title>
        <authorList>
            <person name="Amoako D.G."/>
            <person name="Somboro A.M."/>
            <person name="Abia A.L.K."/>
            <person name="Bester L.A."/>
            <person name="Essack S.Y."/>
        </authorList>
    </citation>
    <scope>NUCLEOTIDE SEQUENCE [LARGE SCALE GENOMIC DNA]</scope>
    <source>
        <strain evidence="5 10">SA12</strain>
        <strain evidence="4 9">SA9</strain>
    </source>
</reference>
<organism evidence="2 7">
    <name type="scientific">Staphylococcus aureus</name>
    <dbReference type="NCBI Taxonomy" id="1280"/>
    <lineage>
        <taxon>Bacteria</taxon>
        <taxon>Bacillati</taxon>
        <taxon>Bacillota</taxon>
        <taxon>Bacilli</taxon>
        <taxon>Bacillales</taxon>
        <taxon>Staphylococcaceae</taxon>
        <taxon>Staphylococcus</taxon>
    </lineage>
</organism>
<evidence type="ECO:0000313" key="9">
    <source>
        <dbReference type="Proteomes" id="UP000293434"/>
    </source>
</evidence>
<dbReference type="AlphaFoldDB" id="A0A0U1MF03"/>
<dbReference type="EMBL" id="CVOQ01000007">
    <property type="protein sequence ID" value="CRI07923.1"/>
    <property type="molecule type" value="Genomic_DNA"/>
</dbReference>